<dbReference type="RefSeq" id="WP_207420022.1">
    <property type="nucleotide sequence ID" value="NZ_CP061184.1"/>
</dbReference>
<gene>
    <name evidence="2" type="ORF">IAI61_22670</name>
</gene>
<accession>A0ABS3KWJ1</accession>
<reference evidence="2 3" key="1">
    <citation type="submission" date="2020-09" db="EMBL/GenBank/DDBJ databases">
        <title>Roseomonas.</title>
        <authorList>
            <person name="Zhu W."/>
        </authorList>
    </citation>
    <scope>NUCLEOTIDE SEQUENCE [LARGE SCALE GENOMIC DNA]</scope>
    <source>
        <strain evidence="2 3">573</strain>
    </source>
</reference>
<sequence>MRAVLAAVVILVGGLGGTASAQPNENATGLVPDRLMLSPDARAMEVHMEMLTIGSLIQAHVFAGFCDARSQAWRNKADQLIEHTAENIVREKSLDGSWANYSRGVFAGVRVMAYQDALRRTRVEEKHIFCARIVTGDMLRPLDDLMAIRSR</sequence>
<dbReference type="EMBL" id="JACTNG010000023">
    <property type="protein sequence ID" value="MBO1081835.1"/>
    <property type="molecule type" value="Genomic_DNA"/>
</dbReference>
<dbReference type="Proteomes" id="UP001518989">
    <property type="component" value="Unassembled WGS sequence"/>
</dbReference>
<feature type="signal peptide" evidence="1">
    <location>
        <begin position="1"/>
        <end position="21"/>
    </location>
</feature>
<evidence type="ECO:0000256" key="1">
    <source>
        <dbReference type="SAM" id="SignalP"/>
    </source>
</evidence>
<keyword evidence="1" id="KW-0732">Signal</keyword>
<evidence type="ECO:0008006" key="4">
    <source>
        <dbReference type="Google" id="ProtNLM"/>
    </source>
</evidence>
<feature type="chain" id="PRO_5045251460" description="TIGR02301 family protein" evidence="1">
    <location>
        <begin position="22"/>
        <end position="151"/>
    </location>
</feature>
<evidence type="ECO:0000313" key="3">
    <source>
        <dbReference type="Proteomes" id="UP001518989"/>
    </source>
</evidence>
<evidence type="ECO:0000313" key="2">
    <source>
        <dbReference type="EMBL" id="MBO1081835.1"/>
    </source>
</evidence>
<proteinExistence type="predicted"/>
<comment type="caution">
    <text evidence="2">The sequence shown here is derived from an EMBL/GenBank/DDBJ whole genome shotgun (WGS) entry which is preliminary data.</text>
</comment>
<protein>
    <recommendedName>
        <fullName evidence="4">TIGR02301 family protein</fullName>
    </recommendedName>
</protein>
<name>A0ABS3KWJ1_9PROT</name>
<organism evidence="2 3">
    <name type="scientific">Roseomonas haemaphysalidis</name>
    <dbReference type="NCBI Taxonomy" id="2768162"/>
    <lineage>
        <taxon>Bacteria</taxon>
        <taxon>Pseudomonadati</taxon>
        <taxon>Pseudomonadota</taxon>
        <taxon>Alphaproteobacteria</taxon>
        <taxon>Acetobacterales</taxon>
        <taxon>Roseomonadaceae</taxon>
        <taxon>Roseomonas</taxon>
    </lineage>
</organism>
<keyword evidence="3" id="KW-1185">Reference proteome</keyword>